<comment type="caution">
    <text evidence="2">The sequence shown here is derived from an EMBL/GenBank/DDBJ whole genome shotgun (WGS) entry which is preliminary data.</text>
</comment>
<protein>
    <submittedName>
        <fullName evidence="2">Uncharacterized protein</fullName>
    </submittedName>
</protein>
<accession>A0ABU6Z9M3</accession>
<evidence type="ECO:0000256" key="1">
    <source>
        <dbReference type="SAM" id="MobiDB-lite"/>
    </source>
</evidence>
<organism evidence="2 3">
    <name type="scientific">Stylosanthes scabra</name>
    <dbReference type="NCBI Taxonomy" id="79078"/>
    <lineage>
        <taxon>Eukaryota</taxon>
        <taxon>Viridiplantae</taxon>
        <taxon>Streptophyta</taxon>
        <taxon>Embryophyta</taxon>
        <taxon>Tracheophyta</taxon>
        <taxon>Spermatophyta</taxon>
        <taxon>Magnoliopsida</taxon>
        <taxon>eudicotyledons</taxon>
        <taxon>Gunneridae</taxon>
        <taxon>Pentapetalae</taxon>
        <taxon>rosids</taxon>
        <taxon>fabids</taxon>
        <taxon>Fabales</taxon>
        <taxon>Fabaceae</taxon>
        <taxon>Papilionoideae</taxon>
        <taxon>50 kb inversion clade</taxon>
        <taxon>dalbergioids sensu lato</taxon>
        <taxon>Dalbergieae</taxon>
        <taxon>Pterocarpus clade</taxon>
        <taxon>Stylosanthes</taxon>
    </lineage>
</organism>
<name>A0ABU6Z9M3_9FABA</name>
<dbReference type="EMBL" id="JASCZI010271953">
    <property type="protein sequence ID" value="MED6218294.1"/>
    <property type="molecule type" value="Genomic_DNA"/>
</dbReference>
<dbReference type="Proteomes" id="UP001341840">
    <property type="component" value="Unassembled WGS sequence"/>
</dbReference>
<reference evidence="2 3" key="1">
    <citation type="journal article" date="2023" name="Plants (Basel)">
        <title>Bridging the Gap: Combining Genomics and Transcriptomics Approaches to Understand Stylosanthes scabra, an Orphan Legume from the Brazilian Caatinga.</title>
        <authorList>
            <person name="Ferreira-Neto J.R.C."/>
            <person name="da Silva M.D."/>
            <person name="Binneck E."/>
            <person name="de Melo N.F."/>
            <person name="da Silva R.H."/>
            <person name="de Melo A.L.T.M."/>
            <person name="Pandolfi V."/>
            <person name="Bustamante F.O."/>
            <person name="Brasileiro-Vidal A.C."/>
            <person name="Benko-Iseppon A.M."/>
        </authorList>
    </citation>
    <scope>NUCLEOTIDE SEQUENCE [LARGE SCALE GENOMIC DNA]</scope>
    <source>
        <tissue evidence="2">Leaves</tissue>
    </source>
</reference>
<proteinExistence type="predicted"/>
<evidence type="ECO:0000313" key="3">
    <source>
        <dbReference type="Proteomes" id="UP001341840"/>
    </source>
</evidence>
<gene>
    <name evidence="2" type="ORF">PIB30_025385</name>
</gene>
<feature type="compositionally biased region" description="Basic and acidic residues" evidence="1">
    <location>
        <begin position="71"/>
        <end position="80"/>
    </location>
</feature>
<sequence length="148" mass="17055">MGSRIIYYEIQMREKYEDSDEKVDSELAIVKTSRYHSDDENFVHPLHSIQFDLDRLCELPVESLLACQRRGPSERKEHSPQKSGPSRRSSSTPCYSPLRPITWLGTPSSYHKVGSSPRGQLEQGVVRLPKSRELILSSERRELDVRGR</sequence>
<feature type="region of interest" description="Disordered" evidence="1">
    <location>
        <begin position="68"/>
        <end position="98"/>
    </location>
</feature>
<keyword evidence="3" id="KW-1185">Reference proteome</keyword>
<evidence type="ECO:0000313" key="2">
    <source>
        <dbReference type="EMBL" id="MED6218294.1"/>
    </source>
</evidence>
<feature type="compositionally biased region" description="Polar residues" evidence="1">
    <location>
        <begin position="81"/>
        <end position="94"/>
    </location>
</feature>